<accession>A0AAD2C4A5</accession>
<dbReference type="AlphaFoldDB" id="A0AAD2C4A5"/>
<evidence type="ECO:0000313" key="2">
    <source>
        <dbReference type="Proteomes" id="UP001190491"/>
    </source>
</evidence>
<evidence type="ECO:0000313" key="1">
    <source>
        <dbReference type="EMBL" id="CAJ0897172.1"/>
    </source>
</evidence>
<organism evidence="1 2">
    <name type="scientific">Ralstonia flatus</name>
    <dbReference type="NCBI Taxonomy" id="3058601"/>
    <lineage>
        <taxon>Bacteria</taxon>
        <taxon>Pseudomonadati</taxon>
        <taxon>Pseudomonadota</taxon>
        <taxon>Betaproteobacteria</taxon>
        <taxon>Burkholderiales</taxon>
        <taxon>Burkholderiaceae</taxon>
        <taxon>Ralstonia</taxon>
    </lineage>
</organism>
<dbReference type="Proteomes" id="UP001190491">
    <property type="component" value="Unassembled WGS sequence"/>
</dbReference>
<sequence length="43" mass="4732">MLMEYVGWKDVRSAMRYIDAADPFAQHRIETALSVAPPPGIAG</sequence>
<proteinExistence type="predicted"/>
<comment type="caution">
    <text evidence="1">The sequence shown here is derived from an EMBL/GenBank/DDBJ whole genome shotgun (WGS) entry which is preliminary data.</text>
</comment>
<protein>
    <submittedName>
        <fullName evidence="1">Uncharacterized protein</fullName>
    </submittedName>
</protein>
<name>A0AAD2C4A5_9RALS</name>
<dbReference type="EMBL" id="CAUDKO010000022">
    <property type="protein sequence ID" value="CAJ0897172.1"/>
    <property type="molecule type" value="Genomic_DNA"/>
</dbReference>
<gene>
    <name evidence="1" type="ORF">R77567_04801</name>
</gene>
<reference evidence="1" key="1">
    <citation type="submission" date="2023-07" db="EMBL/GenBank/DDBJ databases">
        <authorList>
            <person name="Peeters C."/>
        </authorList>
    </citation>
    <scope>NUCLEOTIDE SEQUENCE</scope>
    <source>
        <strain evidence="1">R-77567</strain>
    </source>
</reference>